<gene>
    <name evidence="2" type="ORF">NEOLI_002172</name>
</gene>
<reference evidence="2 3" key="1">
    <citation type="submission" date="2016-04" db="EMBL/GenBank/DDBJ databases">
        <title>Evolutionary innovation and constraint leading to complex multicellularity in the Ascomycota.</title>
        <authorList>
            <person name="Cisse O."/>
            <person name="Nguyen A."/>
            <person name="Hewitt D.A."/>
            <person name="Jedd G."/>
            <person name="Stajich J.E."/>
        </authorList>
    </citation>
    <scope>NUCLEOTIDE SEQUENCE [LARGE SCALE GENOMIC DNA]</scope>
    <source>
        <strain evidence="2 3">DAH-3</strain>
    </source>
</reference>
<name>A0A1U7LSI4_NEOID</name>
<dbReference type="STRING" id="1198029.A0A1U7LSI4"/>
<keyword evidence="3" id="KW-1185">Reference proteome</keyword>
<feature type="compositionally biased region" description="Low complexity" evidence="1">
    <location>
        <begin position="268"/>
        <end position="277"/>
    </location>
</feature>
<organism evidence="2 3">
    <name type="scientific">Neolecta irregularis (strain DAH-3)</name>
    <dbReference type="NCBI Taxonomy" id="1198029"/>
    <lineage>
        <taxon>Eukaryota</taxon>
        <taxon>Fungi</taxon>
        <taxon>Dikarya</taxon>
        <taxon>Ascomycota</taxon>
        <taxon>Taphrinomycotina</taxon>
        <taxon>Neolectales</taxon>
        <taxon>Neolectaceae</taxon>
        <taxon>Neolecta</taxon>
    </lineage>
</organism>
<evidence type="ECO:0000256" key="1">
    <source>
        <dbReference type="SAM" id="MobiDB-lite"/>
    </source>
</evidence>
<evidence type="ECO:0000313" key="2">
    <source>
        <dbReference type="EMBL" id="OLL25543.1"/>
    </source>
</evidence>
<accession>A0A1U7LSI4</accession>
<sequence>MTSFFDAQKHLFAAPQRSTAASAWESKSKLPPQYDSSLAFASQNAEIDKLADDYRTHKAISRRESVPVIGSYGRLYDNGMCLATLPSRHFSIHDSDGFRKPAVDLYNQRSSSTTNLSGFYASQRAHRAPEQDHFARRASVHQMNAQRHIYTQPFMSERIPSPGTFEEFPRDEFRGQVFSPGRLTRKGSLHSDGSEYTARFAETPREASPRGFFDPFGSAAKSSLDLHTITPLPPSRSRTNSGTASSPSPRSAKFDFFAGTSSVENHTSPSSSDGSPSRTPANAIKKPAPIGTREVVRQNPAIVPAHRDDQPWTTAMWAGKGAGVTVGASDSCW</sequence>
<protein>
    <submittedName>
        <fullName evidence="2">Uncharacterized protein</fullName>
    </submittedName>
</protein>
<dbReference type="EMBL" id="LXFE01000369">
    <property type="protein sequence ID" value="OLL25543.1"/>
    <property type="molecule type" value="Genomic_DNA"/>
</dbReference>
<dbReference type="Proteomes" id="UP000186594">
    <property type="component" value="Unassembled WGS sequence"/>
</dbReference>
<proteinExistence type="predicted"/>
<feature type="compositionally biased region" description="Polar residues" evidence="1">
    <location>
        <begin position="236"/>
        <end position="249"/>
    </location>
</feature>
<dbReference type="AlphaFoldDB" id="A0A1U7LSI4"/>
<feature type="region of interest" description="Disordered" evidence="1">
    <location>
        <begin position="161"/>
        <end position="195"/>
    </location>
</feature>
<comment type="caution">
    <text evidence="2">The sequence shown here is derived from an EMBL/GenBank/DDBJ whole genome shotgun (WGS) entry which is preliminary data.</text>
</comment>
<evidence type="ECO:0000313" key="3">
    <source>
        <dbReference type="Proteomes" id="UP000186594"/>
    </source>
</evidence>
<feature type="region of interest" description="Disordered" evidence="1">
    <location>
        <begin position="226"/>
        <end position="292"/>
    </location>
</feature>